<evidence type="ECO:0000256" key="4">
    <source>
        <dbReference type="ARBA" id="ARBA00023186"/>
    </source>
</evidence>
<evidence type="ECO:0000256" key="2">
    <source>
        <dbReference type="ARBA" id="ARBA00022490"/>
    </source>
</evidence>
<dbReference type="Proteomes" id="UP001595974">
    <property type="component" value="Unassembled WGS sequence"/>
</dbReference>
<evidence type="ECO:0000256" key="3">
    <source>
        <dbReference type="ARBA" id="ARBA00022795"/>
    </source>
</evidence>
<reference evidence="7" key="1">
    <citation type="journal article" date="2019" name="Int. J. Syst. Evol. Microbiol.">
        <title>The Global Catalogue of Microorganisms (GCM) 10K type strain sequencing project: providing services to taxonomists for standard genome sequencing and annotation.</title>
        <authorList>
            <consortium name="The Broad Institute Genomics Platform"/>
            <consortium name="The Broad Institute Genome Sequencing Center for Infectious Disease"/>
            <person name="Wu L."/>
            <person name="Ma J."/>
        </authorList>
    </citation>
    <scope>NUCLEOTIDE SEQUENCE [LARGE SCALE GENOMIC DNA]</scope>
    <source>
        <strain evidence="7">SHR3</strain>
    </source>
</reference>
<proteinExistence type="predicted"/>
<comment type="subcellular location">
    <subcellularLocation>
        <location evidence="1">Cytoplasm</location>
        <location evidence="1">Cytosol</location>
    </subcellularLocation>
</comment>
<keyword evidence="6" id="KW-0282">Flagellum</keyword>
<evidence type="ECO:0000313" key="7">
    <source>
        <dbReference type="Proteomes" id="UP001595974"/>
    </source>
</evidence>
<keyword evidence="6" id="KW-0969">Cilium</keyword>
<dbReference type="Gene3D" id="1.20.58.380">
    <property type="entry name" value="Flagellar protein flit"/>
    <property type="match status" value="1"/>
</dbReference>
<dbReference type="Pfam" id="PF05400">
    <property type="entry name" value="FliT"/>
    <property type="match status" value="1"/>
</dbReference>
<evidence type="ECO:0000313" key="6">
    <source>
        <dbReference type="EMBL" id="MFC5769005.1"/>
    </source>
</evidence>
<dbReference type="InterPro" id="IPR008622">
    <property type="entry name" value="FliT"/>
</dbReference>
<keyword evidence="6" id="KW-0966">Cell projection</keyword>
<sequence length="107" mass="11456">MPTLHDIDALLARYQAMADAARANDWDTLAALEREAAELRAACIARAGSAAADAQERAALAEGMQRILALDAEIRSHAEPFLTAVRKLLSDGVRDRAVRAAYGALEP</sequence>
<evidence type="ECO:0000256" key="1">
    <source>
        <dbReference type="ARBA" id="ARBA00004514"/>
    </source>
</evidence>
<accession>A0ABW1ANY7</accession>
<gene>
    <name evidence="6" type="ORF">ACFPTN_06435</name>
</gene>
<keyword evidence="3" id="KW-1005">Bacterial flagellum biogenesis</keyword>
<name>A0ABW1ANY7_9RHOO</name>
<dbReference type="EMBL" id="JBHSOG010000023">
    <property type="protein sequence ID" value="MFC5769005.1"/>
    <property type="molecule type" value="Genomic_DNA"/>
</dbReference>
<keyword evidence="4" id="KW-0143">Chaperone</keyword>
<keyword evidence="2" id="KW-0963">Cytoplasm</keyword>
<comment type="caution">
    <text evidence="6">The sequence shown here is derived from an EMBL/GenBank/DDBJ whole genome shotgun (WGS) entry which is preliminary data.</text>
</comment>
<dbReference type="RefSeq" id="WP_096446206.1">
    <property type="nucleotide sequence ID" value="NZ_JBHSOG010000023.1"/>
</dbReference>
<keyword evidence="7" id="KW-1185">Reference proteome</keyword>
<evidence type="ECO:0000256" key="5">
    <source>
        <dbReference type="ARBA" id="ARBA00093797"/>
    </source>
</evidence>
<protein>
    <recommendedName>
        <fullName evidence="5">Flagellar protein FliT</fullName>
    </recommendedName>
</protein>
<organism evidence="6 7">
    <name type="scientific">Thauera sinica</name>
    <dbReference type="NCBI Taxonomy" id="2665146"/>
    <lineage>
        <taxon>Bacteria</taxon>
        <taxon>Pseudomonadati</taxon>
        <taxon>Pseudomonadota</taxon>
        <taxon>Betaproteobacteria</taxon>
        <taxon>Rhodocyclales</taxon>
        <taxon>Zoogloeaceae</taxon>
        <taxon>Thauera</taxon>
    </lineage>
</organism>